<dbReference type="Pfam" id="PF19086">
    <property type="entry name" value="Terpene_syn_C_2"/>
    <property type="match status" value="1"/>
</dbReference>
<dbReference type="AlphaFoldDB" id="A0A1C4W909"/>
<keyword evidence="2" id="KW-1185">Reference proteome</keyword>
<name>A0A1C4W909_MICVI</name>
<dbReference type="InterPro" id="IPR008949">
    <property type="entry name" value="Isoprenoid_synthase_dom_sf"/>
</dbReference>
<dbReference type="Gene3D" id="1.10.600.10">
    <property type="entry name" value="Farnesyl Diphosphate Synthase"/>
    <property type="match status" value="1"/>
</dbReference>
<gene>
    <name evidence="1" type="ORF">GA0074695_2206</name>
</gene>
<dbReference type="OrthoDB" id="3398195at2"/>
<protein>
    <recommendedName>
        <fullName evidence="3">Terpene synthase family, metal binding domain</fullName>
    </recommendedName>
</protein>
<evidence type="ECO:0008006" key="3">
    <source>
        <dbReference type="Google" id="ProtNLM"/>
    </source>
</evidence>
<dbReference type="SUPFAM" id="SSF48576">
    <property type="entry name" value="Terpenoid synthases"/>
    <property type="match status" value="1"/>
</dbReference>
<evidence type="ECO:0000313" key="2">
    <source>
        <dbReference type="Proteomes" id="UP000198242"/>
    </source>
</evidence>
<organism evidence="1 2">
    <name type="scientific">Micromonospora viridifaciens</name>
    <dbReference type="NCBI Taxonomy" id="1881"/>
    <lineage>
        <taxon>Bacteria</taxon>
        <taxon>Bacillati</taxon>
        <taxon>Actinomycetota</taxon>
        <taxon>Actinomycetes</taxon>
        <taxon>Micromonosporales</taxon>
        <taxon>Micromonosporaceae</taxon>
        <taxon>Micromonospora</taxon>
    </lineage>
</organism>
<dbReference type="Proteomes" id="UP000198242">
    <property type="component" value="Chromosome I"/>
</dbReference>
<dbReference type="EMBL" id="LT607411">
    <property type="protein sequence ID" value="SCE92653.1"/>
    <property type="molecule type" value="Genomic_DNA"/>
</dbReference>
<evidence type="ECO:0000313" key="1">
    <source>
        <dbReference type="EMBL" id="SCE92653.1"/>
    </source>
</evidence>
<reference evidence="2" key="1">
    <citation type="submission" date="2016-06" db="EMBL/GenBank/DDBJ databases">
        <authorList>
            <person name="Varghese N."/>
            <person name="Submissions Spin"/>
        </authorList>
    </citation>
    <scope>NUCLEOTIDE SEQUENCE [LARGE SCALE GENOMIC DNA]</scope>
    <source>
        <strain evidence="2">DSM 43909</strain>
    </source>
</reference>
<proteinExistence type="predicted"/>
<accession>A0A1C4W909</accession>
<sequence length="302" mass="33351">MTVANAVDDQMRNAAEQGRIWALAARGQRDLAEVAGAYPELFPARPFDAALFSNVASAIAFGAPWCDAARLRITNRAVLWGFALDWLVDYVATSREEIDQISARCLAVADGGTPAPDDPLGGFLAELRDELATAPAFAEARPLWRGELRKVLDAMAREWDWKHRPTMDGGPAPLPSFTEYLDNADNLACTLVNVAHWIYSGDPATLANLEQLIEASAEVQRILRLVNDLGTYERDLRWGDLNALMLVEDRSEVQRRIDELVGRARGLLAPLRSSCPEQADYLARQIGFSSGFYRSADFWGAL</sequence>
<dbReference type="RefSeq" id="WP_089006153.1">
    <property type="nucleotide sequence ID" value="NZ_LT607411.1"/>
</dbReference>